<accession>A0A517Y2F1</accession>
<sequence length="448" mass="46744" precursor="true">MTRTCRLGLGVAVLLAAAPATANAQPGVYLPGAGATHAGMAGVSTATPIDAIGALYWNPAAIGRLGRNEASIGGAFVYPEIYVSSSRPAPLQGTVLSGRTRSDNGFPLIPTLGVVSKLDEESPLTFGTGLIALGGGGVNFPGDANNPILSPTGPFGQVVLGPTFANMQLLQLTPTVSYQVTDRLVVGVGPTVDITFVSFDPAYFAPPNQIPGQPNTFLAATDSRPFWGGGVRAGLVYSVTDALDVGFGYTSPQWLETWKFNTRDNLGNAQTLSLKASLPAIYSWGVAWRGIDRLTLGVDMRYFDYANTDLFGTPTSEGGLGWESAFAAAVGGNYQLTDRVAVRAGYQYNTNPLENTRALFNLQSPAIIQHTISVGTTMNLTEAMALSVGYAYGFQNEINGVVDRIPNTNVGLEASSHSLLFNLQIKFGGAWGGAAACPPAGEAVVAAP</sequence>
<feature type="chain" id="PRO_5022016905" evidence="8">
    <location>
        <begin position="25"/>
        <end position="448"/>
    </location>
</feature>
<dbReference type="Gene3D" id="2.40.160.60">
    <property type="entry name" value="Outer membrane protein transport protein (OMPP1/FadL/TodX)"/>
    <property type="match status" value="1"/>
</dbReference>
<keyword evidence="7" id="KW-0998">Cell outer membrane</keyword>
<keyword evidence="6" id="KW-0472">Membrane</keyword>
<keyword evidence="5 8" id="KW-0732">Signal</keyword>
<dbReference type="GO" id="GO:0015483">
    <property type="term" value="F:long-chain fatty acid transporting porin activity"/>
    <property type="evidence" value="ECO:0007669"/>
    <property type="project" value="TreeGrafter"/>
</dbReference>
<gene>
    <name evidence="9" type="ORF">ETAA1_59140</name>
</gene>
<comment type="similarity">
    <text evidence="2">Belongs to the OmpP1/FadL family.</text>
</comment>
<evidence type="ECO:0000256" key="7">
    <source>
        <dbReference type="ARBA" id="ARBA00023237"/>
    </source>
</evidence>
<evidence type="ECO:0000313" key="10">
    <source>
        <dbReference type="Proteomes" id="UP000319576"/>
    </source>
</evidence>
<evidence type="ECO:0000256" key="5">
    <source>
        <dbReference type="ARBA" id="ARBA00022729"/>
    </source>
</evidence>
<proteinExistence type="inferred from homology"/>
<evidence type="ECO:0000256" key="2">
    <source>
        <dbReference type="ARBA" id="ARBA00008163"/>
    </source>
</evidence>
<dbReference type="GO" id="GO:0009279">
    <property type="term" value="C:cell outer membrane"/>
    <property type="evidence" value="ECO:0007669"/>
    <property type="project" value="UniProtKB-SubCell"/>
</dbReference>
<keyword evidence="10" id="KW-1185">Reference proteome</keyword>
<organism evidence="9 10">
    <name type="scientific">Urbifossiella limnaea</name>
    <dbReference type="NCBI Taxonomy" id="2528023"/>
    <lineage>
        <taxon>Bacteria</taxon>
        <taxon>Pseudomonadati</taxon>
        <taxon>Planctomycetota</taxon>
        <taxon>Planctomycetia</taxon>
        <taxon>Gemmatales</taxon>
        <taxon>Gemmataceae</taxon>
        <taxon>Urbifossiella</taxon>
    </lineage>
</organism>
<evidence type="ECO:0000256" key="6">
    <source>
        <dbReference type="ARBA" id="ARBA00023136"/>
    </source>
</evidence>
<feature type="signal peptide" evidence="8">
    <location>
        <begin position="1"/>
        <end position="24"/>
    </location>
</feature>
<dbReference type="SUPFAM" id="SSF56935">
    <property type="entry name" value="Porins"/>
    <property type="match status" value="1"/>
</dbReference>
<comment type="subcellular location">
    <subcellularLocation>
        <location evidence="1">Cell outer membrane</location>
        <topology evidence="1">Multi-pass membrane protein</topology>
    </subcellularLocation>
</comment>
<dbReference type="Pfam" id="PF03349">
    <property type="entry name" value="Toluene_X"/>
    <property type="match status" value="1"/>
</dbReference>
<dbReference type="PANTHER" id="PTHR35093:SF8">
    <property type="entry name" value="OUTER MEMBRANE PROTEIN NMB0088-RELATED"/>
    <property type="match status" value="1"/>
</dbReference>
<evidence type="ECO:0000256" key="4">
    <source>
        <dbReference type="ARBA" id="ARBA00022692"/>
    </source>
</evidence>
<dbReference type="PANTHER" id="PTHR35093">
    <property type="entry name" value="OUTER MEMBRANE PROTEIN NMB0088-RELATED"/>
    <property type="match status" value="1"/>
</dbReference>
<evidence type="ECO:0000256" key="1">
    <source>
        <dbReference type="ARBA" id="ARBA00004571"/>
    </source>
</evidence>
<protein>
    <submittedName>
        <fullName evidence="9">Outer membrane protein transport protein (OMPP1/FadL/TodX)</fullName>
    </submittedName>
</protein>
<dbReference type="Proteomes" id="UP000319576">
    <property type="component" value="Chromosome"/>
</dbReference>
<dbReference type="InterPro" id="IPR005017">
    <property type="entry name" value="OMPP1/FadL/TodX"/>
</dbReference>
<dbReference type="RefSeq" id="WP_145244115.1">
    <property type="nucleotide sequence ID" value="NZ_CP036273.1"/>
</dbReference>
<keyword evidence="3" id="KW-1134">Transmembrane beta strand</keyword>
<name>A0A517Y2F1_9BACT</name>
<dbReference type="AlphaFoldDB" id="A0A517Y2F1"/>
<keyword evidence="4" id="KW-0812">Transmembrane</keyword>
<evidence type="ECO:0000256" key="3">
    <source>
        <dbReference type="ARBA" id="ARBA00022452"/>
    </source>
</evidence>
<evidence type="ECO:0000313" key="9">
    <source>
        <dbReference type="EMBL" id="QDU23904.1"/>
    </source>
</evidence>
<dbReference type="KEGG" id="uli:ETAA1_59140"/>
<dbReference type="EMBL" id="CP036273">
    <property type="protein sequence ID" value="QDU23904.1"/>
    <property type="molecule type" value="Genomic_DNA"/>
</dbReference>
<dbReference type="OrthoDB" id="247139at2"/>
<evidence type="ECO:0000256" key="8">
    <source>
        <dbReference type="SAM" id="SignalP"/>
    </source>
</evidence>
<reference evidence="9 10" key="1">
    <citation type="submission" date="2019-02" db="EMBL/GenBank/DDBJ databases">
        <title>Deep-cultivation of Planctomycetes and their phenomic and genomic characterization uncovers novel biology.</title>
        <authorList>
            <person name="Wiegand S."/>
            <person name="Jogler M."/>
            <person name="Boedeker C."/>
            <person name="Pinto D."/>
            <person name="Vollmers J."/>
            <person name="Rivas-Marin E."/>
            <person name="Kohn T."/>
            <person name="Peeters S.H."/>
            <person name="Heuer A."/>
            <person name="Rast P."/>
            <person name="Oberbeckmann S."/>
            <person name="Bunk B."/>
            <person name="Jeske O."/>
            <person name="Meyerdierks A."/>
            <person name="Storesund J.E."/>
            <person name="Kallscheuer N."/>
            <person name="Luecker S."/>
            <person name="Lage O.M."/>
            <person name="Pohl T."/>
            <person name="Merkel B.J."/>
            <person name="Hornburger P."/>
            <person name="Mueller R.-W."/>
            <person name="Bruemmer F."/>
            <person name="Labrenz M."/>
            <person name="Spormann A.M."/>
            <person name="Op den Camp H."/>
            <person name="Overmann J."/>
            <person name="Amann R."/>
            <person name="Jetten M.S.M."/>
            <person name="Mascher T."/>
            <person name="Medema M.H."/>
            <person name="Devos D.P."/>
            <person name="Kaster A.-K."/>
            <person name="Ovreas L."/>
            <person name="Rohde M."/>
            <person name="Galperin M.Y."/>
            <person name="Jogler C."/>
        </authorList>
    </citation>
    <scope>NUCLEOTIDE SEQUENCE [LARGE SCALE GENOMIC DNA]</scope>
    <source>
        <strain evidence="9 10">ETA_A1</strain>
    </source>
</reference>